<accession>A0A7X0SKE7</accession>
<feature type="compositionally biased region" description="Low complexity" evidence="2">
    <location>
        <begin position="103"/>
        <end position="113"/>
    </location>
</feature>
<sequence>MNYPCYGYAEPASGQNWAQTLQAMEKRLEDLAGRLDAAEKKLEELQGTPPVHVEYHFDQLKVSRLDGTLNIGLTPQAMKDIDSFEVPVPGMWTAASPPGALGQPGSAGPFAAPGGNGQPGSPGPTSPSGGIGQPPFGAPFFTTGGAGQSPFVEPFIPQTPPTPPTPAESGRADLAGTIRSLQQEAVQTFDRNGDALLHSLCGQLRVELEDQHRRMIIADVRSQLSGRAHHYARVSPYPAEGTDEDRKQWRRGVLDKTMRDVRIALTNYLRHFQLPDIEKEEDPA</sequence>
<dbReference type="RefSeq" id="WP_185129283.1">
    <property type="nucleotide sequence ID" value="NZ_JACJVO010000013.1"/>
</dbReference>
<dbReference type="AlphaFoldDB" id="A0A7X0SKE7"/>
<name>A0A7X0SKE7_9BACL</name>
<proteinExistence type="predicted"/>
<keyword evidence="1" id="KW-0175">Coiled coil</keyword>
<keyword evidence="4" id="KW-1185">Reference proteome</keyword>
<dbReference type="Pfam" id="PF10737">
    <property type="entry name" value="GerPC"/>
    <property type="match status" value="2"/>
</dbReference>
<dbReference type="InterPro" id="IPR019673">
    <property type="entry name" value="Spore_germination_GerPC"/>
</dbReference>
<organism evidence="3 4">
    <name type="scientific">Cohnella zeiphila</name>
    <dbReference type="NCBI Taxonomy" id="2761120"/>
    <lineage>
        <taxon>Bacteria</taxon>
        <taxon>Bacillati</taxon>
        <taxon>Bacillota</taxon>
        <taxon>Bacilli</taxon>
        <taxon>Bacillales</taxon>
        <taxon>Paenibacillaceae</taxon>
        <taxon>Cohnella</taxon>
    </lineage>
</organism>
<feature type="region of interest" description="Disordered" evidence="2">
    <location>
        <begin position="95"/>
        <end position="144"/>
    </location>
</feature>
<protein>
    <submittedName>
        <fullName evidence="3">Uncharacterized protein</fullName>
    </submittedName>
</protein>
<evidence type="ECO:0000256" key="1">
    <source>
        <dbReference type="SAM" id="Coils"/>
    </source>
</evidence>
<gene>
    <name evidence="3" type="ORF">H7C18_11865</name>
</gene>
<comment type="caution">
    <text evidence="3">The sequence shown here is derived from an EMBL/GenBank/DDBJ whole genome shotgun (WGS) entry which is preliminary data.</text>
</comment>
<reference evidence="3 4" key="1">
    <citation type="submission" date="2020-08" db="EMBL/GenBank/DDBJ databases">
        <title>Cohnella phylogeny.</title>
        <authorList>
            <person name="Dunlap C."/>
        </authorList>
    </citation>
    <scope>NUCLEOTIDE SEQUENCE [LARGE SCALE GENOMIC DNA]</scope>
    <source>
        <strain evidence="3 4">CBP 2801</strain>
    </source>
</reference>
<dbReference type="Proteomes" id="UP000564644">
    <property type="component" value="Unassembled WGS sequence"/>
</dbReference>
<feature type="coiled-coil region" evidence="1">
    <location>
        <begin position="21"/>
        <end position="48"/>
    </location>
</feature>
<evidence type="ECO:0000256" key="2">
    <source>
        <dbReference type="SAM" id="MobiDB-lite"/>
    </source>
</evidence>
<dbReference type="EMBL" id="JACJVO010000013">
    <property type="protein sequence ID" value="MBB6731607.1"/>
    <property type="molecule type" value="Genomic_DNA"/>
</dbReference>
<feature type="compositionally biased region" description="Low complexity" evidence="2">
    <location>
        <begin position="133"/>
        <end position="143"/>
    </location>
</feature>
<evidence type="ECO:0000313" key="4">
    <source>
        <dbReference type="Proteomes" id="UP000564644"/>
    </source>
</evidence>
<evidence type="ECO:0000313" key="3">
    <source>
        <dbReference type="EMBL" id="MBB6731607.1"/>
    </source>
</evidence>